<keyword evidence="2" id="KW-1133">Transmembrane helix</keyword>
<feature type="transmembrane region" description="Helical" evidence="2">
    <location>
        <begin position="193"/>
        <end position="210"/>
    </location>
</feature>
<evidence type="ECO:0000313" key="3">
    <source>
        <dbReference type="EMBL" id="KAL1611156.1"/>
    </source>
</evidence>
<reference evidence="3 4" key="1">
    <citation type="submission" date="2024-02" db="EMBL/GenBank/DDBJ databases">
        <title>De novo assembly and annotation of 12 fungi associated with fruit tree decline syndrome in Ontario, Canada.</title>
        <authorList>
            <person name="Sulman M."/>
            <person name="Ellouze W."/>
            <person name="Ilyukhin E."/>
        </authorList>
    </citation>
    <scope>NUCLEOTIDE SEQUENCE [LARGE SCALE GENOMIC DNA]</scope>
    <source>
        <strain evidence="3 4">M97-236</strain>
    </source>
</reference>
<gene>
    <name evidence="3" type="ORF">SLS59_000797</name>
</gene>
<evidence type="ECO:0000313" key="4">
    <source>
        <dbReference type="Proteomes" id="UP001521222"/>
    </source>
</evidence>
<proteinExistence type="predicted"/>
<organism evidence="3 4">
    <name type="scientific">Nothophoma quercina</name>
    <dbReference type="NCBI Taxonomy" id="749835"/>
    <lineage>
        <taxon>Eukaryota</taxon>
        <taxon>Fungi</taxon>
        <taxon>Dikarya</taxon>
        <taxon>Ascomycota</taxon>
        <taxon>Pezizomycotina</taxon>
        <taxon>Dothideomycetes</taxon>
        <taxon>Pleosporomycetidae</taxon>
        <taxon>Pleosporales</taxon>
        <taxon>Pleosporineae</taxon>
        <taxon>Didymellaceae</taxon>
        <taxon>Nothophoma</taxon>
    </lineage>
</organism>
<keyword evidence="4" id="KW-1185">Reference proteome</keyword>
<dbReference type="EMBL" id="JAKIXB020000002">
    <property type="protein sequence ID" value="KAL1611156.1"/>
    <property type="molecule type" value="Genomic_DNA"/>
</dbReference>
<feature type="transmembrane region" description="Helical" evidence="2">
    <location>
        <begin position="61"/>
        <end position="82"/>
    </location>
</feature>
<feature type="region of interest" description="Disordered" evidence="1">
    <location>
        <begin position="1"/>
        <end position="31"/>
    </location>
</feature>
<keyword evidence="2" id="KW-0472">Membrane</keyword>
<keyword evidence="2" id="KW-0812">Transmembrane</keyword>
<sequence length="216" mass="24427">MTTSHDQHKQYLPPSPPPSPPAARRRHKKYHDDEFAKLAATPLPSPTLSTTFDEEEKPEPLLTRLILTPVYFTSFLLSLFLVNAQNRARRTAAHTPPNSYLTYLFPSSWLDPEPYQDHTDSTWSRRGTAGHVEPHDAIGPKQGVLDGTGEAKGKDKTRDGKEAGKRKKSWHLHKKIRKIARLEISDAFENQSTIILFMVAAMVFSLIGFWDGRSRA</sequence>
<name>A0ABR3S3A3_9PLEO</name>
<feature type="compositionally biased region" description="Basic and acidic residues" evidence="1">
    <location>
        <begin position="149"/>
        <end position="163"/>
    </location>
</feature>
<evidence type="ECO:0000256" key="2">
    <source>
        <dbReference type="SAM" id="Phobius"/>
    </source>
</evidence>
<comment type="caution">
    <text evidence="3">The sequence shown here is derived from an EMBL/GenBank/DDBJ whole genome shotgun (WGS) entry which is preliminary data.</text>
</comment>
<dbReference type="Proteomes" id="UP001521222">
    <property type="component" value="Unassembled WGS sequence"/>
</dbReference>
<protein>
    <submittedName>
        <fullName evidence="3">Uncharacterized protein</fullName>
    </submittedName>
</protein>
<feature type="region of interest" description="Disordered" evidence="1">
    <location>
        <begin position="120"/>
        <end position="167"/>
    </location>
</feature>
<accession>A0ABR3S3A3</accession>
<evidence type="ECO:0000256" key="1">
    <source>
        <dbReference type="SAM" id="MobiDB-lite"/>
    </source>
</evidence>